<dbReference type="RefSeq" id="WP_067057653.1">
    <property type="nucleotide sequence ID" value="NZ_CP171125.1"/>
</dbReference>
<organism evidence="2 5">
    <name type="scientific">Faucicola atlantae</name>
    <dbReference type="NCBI Taxonomy" id="34059"/>
    <lineage>
        <taxon>Bacteria</taxon>
        <taxon>Pseudomonadati</taxon>
        <taxon>Pseudomonadota</taxon>
        <taxon>Gammaproteobacteria</taxon>
        <taxon>Moraxellales</taxon>
        <taxon>Moraxellaceae</taxon>
        <taxon>Faucicola</taxon>
    </lineage>
</organism>
<evidence type="ECO:0000313" key="5">
    <source>
        <dbReference type="Proteomes" id="UP000092508"/>
    </source>
</evidence>
<evidence type="ECO:0000313" key="7">
    <source>
        <dbReference type="Proteomes" id="UP000255193"/>
    </source>
</evidence>
<reference evidence="2 5" key="2">
    <citation type="submission" date="2016-06" db="EMBL/GenBank/DDBJ databases">
        <title>Draft genome of Moraxella atlantae CCUG 66109.</title>
        <authorList>
            <person name="Salva-Serra F."/>
            <person name="Engstrom-Jakobsson H."/>
            <person name="Thorell K."/>
            <person name="Gonzales-Siles L."/>
            <person name="Karlsson R."/>
            <person name="Boulund F."/>
            <person name="Engstrand L."/>
            <person name="Kristiansson E."/>
            <person name="Moore E."/>
        </authorList>
    </citation>
    <scope>NUCLEOTIDE SEQUENCE [LARGE SCALE GENOMIC DNA]</scope>
    <source>
        <strain evidence="2 5">CCUG 66109</strain>
    </source>
</reference>
<reference evidence="4 7" key="3">
    <citation type="submission" date="2018-06" db="EMBL/GenBank/DDBJ databases">
        <authorList>
            <consortium name="Pathogen Informatics"/>
            <person name="Doyle S."/>
        </authorList>
    </citation>
    <scope>NUCLEOTIDE SEQUENCE [LARGE SCALE GENOMIC DNA]</scope>
    <source>
        <strain evidence="4 7">NCTC11091</strain>
    </source>
</reference>
<gene>
    <name evidence="3" type="ORF">A9306_05720</name>
    <name evidence="2" type="ORF">A9308_09805</name>
    <name evidence="4" type="ORF">NCTC11091_00293</name>
</gene>
<keyword evidence="1" id="KW-0812">Transmembrane</keyword>
<proteinExistence type="predicted"/>
<feature type="transmembrane region" description="Helical" evidence="1">
    <location>
        <begin position="45"/>
        <end position="68"/>
    </location>
</feature>
<dbReference type="EMBL" id="UGQA01000001">
    <property type="protein sequence ID" value="STY94529.1"/>
    <property type="molecule type" value="Genomic_DNA"/>
</dbReference>
<protein>
    <submittedName>
        <fullName evidence="4">Protein of uncharacterized function (DUF2788)</fullName>
    </submittedName>
</protein>
<keyword evidence="6" id="KW-1185">Reference proteome</keyword>
<sequence length="72" mass="8357">MLMLISNEKITEFGMWIVVPAFIAFLFFIMWDIAKKSHAGRSGTFWIFLVLGAGCIGFIIKMIMEWYFGRTL</sequence>
<dbReference type="EMBL" id="LZMZ01000040">
    <property type="protein sequence ID" value="OBX75160.1"/>
    <property type="molecule type" value="Genomic_DNA"/>
</dbReference>
<keyword evidence="1" id="KW-0472">Membrane</keyword>
<dbReference type="Proteomes" id="UP000092616">
    <property type="component" value="Unassembled WGS sequence"/>
</dbReference>
<dbReference type="STRING" id="34059.A9308_09805"/>
<dbReference type="Proteomes" id="UP000255193">
    <property type="component" value="Unassembled WGS sequence"/>
</dbReference>
<evidence type="ECO:0000313" key="3">
    <source>
        <dbReference type="EMBL" id="OBX83117.1"/>
    </source>
</evidence>
<dbReference type="EMBL" id="LZNA01000018">
    <property type="protein sequence ID" value="OBX83117.1"/>
    <property type="molecule type" value="Genomic_DNA"/>
</dbReference>
<evidence type="ECO:0000313" key="6">
    <source>
        <dbReference type="Proteomes" id="UP000092616"/>
    </source>
</evidence>
<dbReference type="AlphaFoldDB" id="A0A1B8Q973"/>
<feature type="transmembrane region" description="Helical" evidence="1">
    <location>
        <begin position="13"/>
        <end position="33"/>
    </location>
</feature>
<evidence type="ECO:0000313" key="4">
    <source>
        <dbReference type="EMBL" id="STY94529.1"/>
    </source>
</evidence>
<accession>A0A1B8Q973</accession>
<dbReference type="Pfam" id="PF10981">
    <property type="entry name" value="DUF2788"/>
    <property type="match status" value="1"/>
</dbReference>
<dbReference type="OrthoDB" id="5625617at2"/>
<evidence type="ECO:0000256" key="1">
    <source>
        <dbReference type="SAM" id="Phobius"/>
    </source>
</evidence>
<keyword evidence="1" id="KW-1133">Transmembrane helix</keyword>
<name>A0A1B8Q973_9GAMM</name>
<dbReference type="Proteomes" id="UP000092508">
    <property type="component" value="Unassembled WGS sequence"/>
</dbReference>
<evidence type="ECO:0000313" key="2">
    <source>
        <dbReference type="EMBL" id="OBX75160.1"/>
    </source>
</evidence>
<dbReference type="InterPro" id="IPR021249">
    <property type="entry name" value="DUF2788"/>
</dbReference>
<reference evidence="3 6" key="1">
    <citation type="submission" date="2016-06" db="EMBL/GenBank/DDBJ databases">
        <title>Draft genome of Moraxella atlantae CCUG 59586.</title>
        <authorList>
            <person name="Salva-Serra F."/>
            <person name="Engstrom-Jakobsson H."/>
            <person name="Thorell K."/>
            <person name="Gonzales-Siles L."/>
            <person name="Karlsson R."/>
            <person name="Boulund F."/>
            <person name="Engstrand L."/>
            <person name="Kristiansson E."/>
            <person name="Moore E."/>
        </authorList>
    </citation>
    <scope>NUCLEOTIDE SEQUENCE [LARGE SCALE GENOMIC DNA]</scope>
    <source>
        <strain evidence="3 6">CCUG 59586</strain>
    </source>
</reference>